<dbReference type="AlphaFoldDB" id="A0A9N9MLM2"/>
<evidence type="ECO:0000256" key="2">
    <source>
        <dbReference type="SAM" id="MobiDB-lite"/>
    </source>
</evidence>
<feature type="compositionally biased region" description="Low complexity" evidence="2">
    <location>
        <begin position="433"/>
        <end position="447"/>
    </location>
</feature>
<reference evidence="3" key="1">
    <citation type="submission" date="2022-01" db="EMBL/GenBank/DDBJ databases">
        <authorList>
            <person name="King R."/>
        </authorList>
    </citation>
    <scope>NUCLEOTIDE SEQUENCE</scope>
</reference>
<name>A0A9N9MLM2_9CUCU</name>
<evidence type="ECO:0000313" key="4">
    <source>
        <dbReference type="Proteomes" id="UP001152799"/>
    </source>
</evidence>
<feature type="region of interest" description="Disordered" evidence="2">
    <location>
        <begin position="231"/>
        <end position="253"/>
    </location>
</feature>
<feature type="region of interest" description="Disordered" evidence="2">
    <location>
        <begin position="366"/>
        <end position="419"/>
    </location>
</feature>
<feature type="compositionally biased region" description="Polar residues" evidence="2">
    <location>
        <begin position="409"/>
        <end position="419"/>
    </location>
</feature>
<dbReference type="EMBL" id="OU892278">
    <property type="protein sequence ID" value="CAG9765007.1"/>
    <property type="molecule type" value="Genomic_DNA"/>
</dbReference>
<organism evidence="3 4">
    <name type="scientific">Ceutorhynchus assimilis</name>
    <name type="common">cabbage seed weevil</name>
    <dbReference type="NCBI Taxonomy" id="467358"/>
    <lineage>
        <taxon>Eukaryota</taxon>
        <taxon>Metazoa</taxon>
        <taxon>Ecdysozoa</taxon>
        <taxon>Arthropoda</taxon>
        <taxon>Hexapoda</taxon>
        <taxon>Insecta</taxon>
        <taxon>Pterygota</taxon>
        <taxon>Neoptera</taxon>
        <taxon>Endopterygota</taxon>
        <taxon>Coleoptera</taxon>
        <taxon>Polyphaga</taxon>
        <taxon>Cucujiformia</taxon>
        <taxon>Curculionidae</taxon>
        <taxon>Ceutorhynchinae</taxon>
        <taxon>Ceutorhynchus</taxon>
    </lineage>
</organism>
<dbReference type="OrthoDB" id="6158299at2759"/>
<feature type="compositionally biased region" description="Basic and acidic residues" evidence="2">
    <location>
        <begin position="395"/>
        <end position="405"/>
    </location>
</feature>
<feature type="compositionally biased region" description="Low complexity" evidence="2">
    <location>
        <begin position="171"/>
        <end position="182"/>
    </location>
</feature>
<feature type="region of interest" description="Disordered" evidence="2">
    <location>
        <begin position="433"/>
        <end position="489"/>
    </location>
</feature>
<protein>
    <submittedName>
        <fullName evidence="3">Uncharacterized protein</fullName>
    </submittedName>
</protein>
<feature type="region of interest" description="Disordered" evidence="2">
    <location>
        <begin position="163"/>
        <end position="216"/>
    </location>
</feature>
<keyword evidence="1" id="KW-0175">Coiled coil</keyword>
<keyword evidence="4" id="KW-1185">Reference proteome</keyword>
<sequence length="851" mass="97929">MKYHTLGSSNIAAETKPSGFTLYADLGLSDHDKMTFTKTDMKKLREQLEIVQKDLKHQTKRCRYLVAEYTRKLQEKEKLYQNEKSLRDTQLAKVLKALLIFEARLRQEQKLISHQLNEKDYIINTQTNDIKKLLANQYCKNCNQYYPSPPVVLESFDSSSEYVPTEHDYQSSNLESLDSSSETYAASEPRSESDSYEKKNIFQKNKHQGRRKVGHRKSTGTYFEVLKLRNDSPLSNDDNTSADYDNLDSLPPESISDKISTVSENIENMLNNTRSIASTPSESSSVNISSSECDKTVIINTVIAAEENPIETNKLTETIPVFESGGDTNDNWYASASDQEDEDRRDVYRNNPVLECMNQILLQNINDINSPPKTPNIERKNKNNKRVKFSDEEETNPKDEVHDYYETPIQKTPNFYETPQSIYSNDYEQILSKCSETSSESPTSKPEVSPRESKNSHHYIEMENQDQDKTRKNKISRTPPALPPKPPNLVAKCKIQTLPKKAPSENGSSIDLEPDYCSISELNLPHMNKISVVAEVHPEKPSKKINTEPLKDEVPNLVVKKCVEKLNIQLAKQTSVKPERIQSPKKKQSDIQIPKLPQVSEILIPDDPDENDDEEEIISQDNYIKNSTQITQQNSRKQPIQIGTSVSSLISGFNNHQIINEIKKKHERIKPETKRMFSSFENLQNLDKHFTMPKLETTSFENFDLSQNFEEFKLDDCEIEEYDVEEELEREEKANEEQEDTRVEYEYIRATSLNQASVDLLKKQLELQRNQTKDPNNEQTKIANQPTYEHFLECTGLSSKSILTPARTLTNHKHMLKPKDVKLRSKVRASANIFERHSTGGKIKYWSEPFV</sequence>
<feature type="compositionally biased region" description="Basic and acidic residues" evidence="2">
    <location>
        <begin position="189"/>
        <end position="200"/>
    </location>
</feature>
<feature type="coiled-coil region" evidence="1">
    <location>
        <begin position="714"/>
        <end position="744"/>
    </location>
</feature>
<accession>A0A9N9MLM2</accession>
<proteinExistence type="predicted"/>
<evidence type="ECO:0000313" key="3">
    <source>
        <dbReference type="EMBL" id="CAG9765007.1"/>
    </source>
</evidence>
<feature type="compositionally biased region" description="Polar residues" evidence="2">
    <location>
        <begin position="232"/>
        <end position="243"/>
    </location>
</feature>
<evidence type="ECO:0000256" key="1">
    <source>
        <dbReference type="SAM" id="Coils"/>
    </source>
</evidence>
<dbReference type="Proteomes" id="UP001152799">
    <property type="component" value="Chromosome 2"/>
</dbReference>
<gene>
    <name evidence="3" type="ORF">CEUTPL_LOCUS5627</name>
</gene>
<feature type="compositionally biased region" description="Basic residues" evidence="2">
    <location>
        <begin position="204"/>
        <end position="216"/>
    </location>
</feature>
<feature type="coiled-coil region" evidence="1">
    <location>
        <begin position="34"/>
        <end position="86"/>
    </location>
</feature>
<feature type="region of interest" description="Disordered" evidence="2">
    <location>
        <begin position="573"/>
        <end position="608"/>
    </location>
</feature>
<feature type="compositionally biased region" description="Basic and acidic residues" evidence="2">
    <location>
        <begin position="448"/>
        <end position="470"/>
    </location>
</feature>